<reference evidence="2" key="2">
    <citation type="journal article" date="2023" name="IMA Fungus">
        <title>Comparative genomic study of the Penicillium genus elucidates a diverse pangenome and 15 lateral gene transfer events.</title>
        <authorList>
            <person name="Petersen C."/>
            <person name="Sorensen T."/>
            <person name="Nielsen M.R."/>
            <person name="Sondergaard T.E."/>
            <person name="Sorensen J.L."/>
            <person name="Fitzpatrick D.A."/>
            <person name="Frisvad J.C."/>
            <person name="Nielsen K.L."/>
        </authorList>
    </citation>
    <scope>NUCLEOTIDE SEQUENCE</scope>
    <source>
        <strain evidence="2">IBT 30728</strain>
    </source>
</reference>
<gene>
    <name evidence="2" type="ORF">N7539_009275</name>
</gene>
<dbReference type="RefSeq" id="XP_056786247.1">
    <property type="nucleotide sequence ID" value="XM_056938870.1"/>
</dbReference>
<accession>A0A9X0BJW9</accession>
<organism evidence="2 3">
    <name type="scientific">Penicillium diatomitis</name>
    <dbReference type="NCBI Taxonomy" id="2819901"/>
    <lineage>
        <taxon>Eukaryota</taxon>
        <taxon>Fungi</taxon>
        <taxon>Dikarya</taxon>
        <taxon>Ascomycota</taxon>
        <taxon>Pezizomycotina</taxon>
        <taxon>Eurotiomycetes</taxon>
        <taxon>Eurotiomycetidae</taxon>
        <taxon>Eurotiales</taxon>
        <taxon>Aspergillaceae</taxon>
        <taxon>Penicillium</taxon>
    </lineage>
</organism>
<sequence>MERRNTSHLPDPEKTTSGSSEFYSKQKAIKSEQIPPAPHPAKSIDGDFTGEGMASFSDDEVVRPYAIEEPADDDPQPAALPRRLLLLDSPDHLEQWQREVRVGRIWESAEEDKGRSLCAKSPAVAPKRGQKRKPSGAPGTGTYNSALLRAQVKIRDEDPSLSGRTINPKRRRRRSTAVEDLLKCQQPPLTLETLRDMGVPQGSWSDMPVPSSLEPTNEPAVVDEMDID</sequence>
<evidence type="ECO:0000313" key="2">
    <source>
        <dbReference type="EMBL" id="KAJ5469657.1"/>
    </source>
</evidence>
<dbReference type="Proteomes" id="UP001148312">
    <property type="component" value="Unassembled WGS sequence"/>
</dbReference>
<feature type="region of interest" description="Disordered" evidence="1">
    <location>
        <begin position="111"/>
        <end position="228"/>
    </location>
</feature>
<dbReference type="EMBL" id="JAPWDQ010000015">
    <property type="protein sequence ID" value="KAJ5469657.1"/>
    <property type="molecule type" value="Genomic_DNA"/>
</dbReference>
<keyword evidence="3" id="KW-1185">Reference proteome</keyword>
<dbReference type="GeneID" id="81629120"/>
<comment type="caution">
    <text evidence="2">The sequence shown here is derived from an EMBL/GenBank/DDBJ whole genome shotgun (WGS) entry which is preliminary data.</text>
</comment>
<protein>
    <submittedName>
        <fullName evidence="2">Uncharacterized protein</fullName>
    </submittedName>
</protein>
<reference evidence="2" key="1">
    <citation type="submission" date="2022-12" db="EMBL/GenBank/DDBJ databases">
        <authorList>
            <person name="Petersen C."/>
        </authorList>
    </citation>
    <scope>NUCLEOTIDE SEQUENCE</scope>
    <source>
        <strain evidence="2">IBT 30728</strain>
    </source>
</reference>
<proteinExistence type="predicted"/>
<evidence type="ECO:0000256" key="1">
    <source>
        <dbReference type="SAM" id="MobiDB-lite"/>
    </source>
</evidence>
<feature type="region of interest" description="Disordered" evidence="1">
    <location>
        <begin position="1"/>
        <end position="81"/>
    </location>
</feature>
<dbReference type="AlphaFoldDB" id="A0A9X0BJW9"/>
<evidence type="ECO:0000313" key="3">
    <source>
        <dbReference type="Proteomes" id="UP001148312"/>
    </source>
</evidence>
<feature type="compositionally biased region" description="Basic and acidic residues" evidence="1">
    <location>
        <begin position="1"/>
        <end position="14"/>
    </location>
</feature>
<name>A0A9X0BJW9_9EURO</name>